<feature type="region of interest" description="Disordered" evidence="2">
    <location>
        <begin position="56"/>
        <end position="80"/>
    </location>
</feature>
<evidence type="ECO:0008006" key="5">
    <source>
        <dbReference type="Google" id="ProtNLM"/>
    </source>
</evidence>
<accession>A0ABN9S5C4</accession>
<evidence type="ECO:0000313" key="3">
    <source>
        <dbReference type="EMBL" id="CAK0826469.1"/>
    </source>
</evidence>
<proteinExistence type="inferred from homology"/>
<dbReference type="EMBL" id="CAUYUJ010009335">
    <property type="protein sequence ID" value="CAK0826469.1"/>
    <property type="molecule type" value="Genomic_DNA"/>
</dbReference>
<name>A0ABN9S5C4_9DINO</name>
<dbReference type="Pfam" id="PF07065">
    <property type="entry name" value="D123"/>
    <property type="match status" value="1"/>
</dbReference>
<evidence type="ECO:0000256" key="2">
    <source>
        <dbReference type="SAM" id="MobiDB-lite"/>
    </source>
</evidence>
<evidence type="ECO:0000313" key="4">
    <source>
        <dbReference type="Proteomes" id="UP001189429"/>
    </source>
</evidence>
<protein>
    <recommendedName>
        <fullName evidence="5">Cell division cycle protein 123 homolog</fullName>
    </recommendedName>
</protein>
<keyword evidence="4" id="KW-1185">Reference proteome</keyword>
<gene>
    <name evidence="3" type="ORF">PCOR1329_LOCUS26302</name>
</gene>
<organism evidence="3 4">
    <name type="scientific">Prorocentrum cordatum</name>
    <dbReference type="NCBI Taxonomy" id="2364126"/>
    <lineage>
        <taxon>Eukaryota</taxon>
        <taxon>Sar</taxon>
        <taxon>Alveolata</taxon>
        <taxon>Dinophyceae</taxon>
        <taxon>Prorocentrales</taxon>
        <taxon>Prorocentraceae</taxon>
        <taxon>Prorocentrum</taxon>
    </lineage>
</organism>
<dbReference type="Proteomes" id="UP001189429">
    <property type="component" value="Unassembled WGS sequence"/>
</dbReference>
<comment type="caution">
    <text evidence="3">The sequence shown here is derived from an EMBL/GenBank/DDBJ whole genome shotgun (WGS) entry which is preliminary data.</text>
</comment>
<reference evidence="3" key="1">
    <citation type="submission" date="2023-10" db="EMBL/GenBank/DDBJ databases">
        <authorList>
            <person name="Chen Y."/>
            <person name="Shah S."/>
            <person name="Dougan E. K."/>
            <person name="Thang M."/>
            <person name="Chan C."/>
        </authorList>
    </citation>
    <scope>NUCLEOTIDE SEQUENCE [LARGE SCALE GENOMIC DNA]</scope>
</reference>
<dbReference type="PANTHER" id="PTHR15323">
    <property type="entry name" value="D123 PROTEIN"/>
    <property type="match status" value="1"/>
</dbReference>
<dbReference type="InterPro" id="IPR009772">
    <property type="entry name" value="CDC123"/>
</dbReference>
<sequence>MQGEGMLEKDILACQFGSWYDHFRAARVTFKSEIIPLPEDFVNFLTADGIMLPSDRPDDASDSSFEEAHGAKEDDGDEGSLDVSELASYAALHARIKDAIARFDGGVLPKLNWSSPKDAQWVHGTLQCSTPQEVIMLLKASDFVSHDLCNSFDLCAPVGRRRPDEFTLVLRKWYDLHESGEFRCFVHSSRLVAVSQRQTGSCFPHLACHEETEAIGGAVRDFFEKHVLSGFPLTRFAFDVYVGPAPRRRVWLVDFSPWGPTTEPCLFDWDELSELSARVEAPGAAEIDGQQQQQTLVEASGRARFELRVVKNVSECRSGLSRYHNLPVELAQLGLGEGLDDLLAQADKVLEQKRAA</sequence>
<comment type="similarity">
    <text evidence="1">Belongs to the CDC123 family.</text>
</comment>
<dbReference type="PANTHER" id="PTHR15323:SF6">
    <property type="entry name" value="CELL DIVISION CYCLE PROTEIN 123 HOMOLOG"/>
    <property type="match status" value="1"/>
</dbReference>
<evidence type="ECO:0000256" key="1">
    <source>
        <dbReference type="ARBA" id="ARBA00011047"/>
    </source>
</evidence>